<name>A0ABQ8JCA8_DERPT</name>
<organism evidence="1 2">
    <name type="scientific">Dermatophagoides pteronyssinus</name>
    <name type="common">European house dust mite</name>
    <dbReference type="NCBI Taxonomy" id="6956"/>
    <lineage>
        <taxon>Eukaryota</taxon>
        <taxon>Metazoa</taxon>
        <taxon>Ecdysozoa</taxon>
        <taxon>Arthropoda</taxon>
        <taxon>Chelicerata</taxon>
        <taxon>Arachnida</taxon>
        <taxon>Acari</taxon>
        <taxon>Acariformes</taxon>
        <taxon>Sarcoptiformes</taxon>
        <taxon>Astigmata</taxon>
        <taxon>Psoroptidia</taxon>
        <taxon>Analgoidea</taxon>
        <taxon>Pyroglyphidae</taxon>
        <taxon>Dermatophagoidinae</taxon>
        <taxon>Dermatophagoides</taxon>
    </lineage>
</organism>
<dbReference type="Proteomes" id="UP000887458">
    <property type="component" value="Unassembled WGS sequence"/>
</dbReference>
<reference evidence="1 2" key="1">
    <citation type="journal article" date="2018" name="J. Allergy Clin. Immunol.">
        <title>High-quality assembly of Dermatophagoides pteronyssinus genome and transcriptome reveals a wide range of novel allergens.</title>
        <authorList>
            <person name="Liu X.Y."/>
            <person name="Yang K.Y."/>
            <person name="Wang M.Q."/>
            <person name="Kwok J.S."/>
            <person name="Zeng X."/>
            <person name="Yang Z."/>
            <person name="Xiao X.J."/>
            <person name="Lau C.P."/>
            <person name="Li Y."/>
            <person name="Huang Z.M."/>
            <person name="Ba J.G."/>
            <person name="Yim A.K."/>
            <person name="Ouyang C.Y."/>
            <person name="Ngai S.M."/>
            <person name="Chan T.F."/>
            <person name="Leung E.L."/>
            <person name="Liu L."/>
            <person name="Liu Z.G."/>
            <person name="Tsui S.K."/>
        </authorList>
    </citation>
    <scope>NUCLEOTIDE SEQUENCE [LARGE SCALE GENOMIC DNA]</scope>
    <source>
        <strain evidence="1">Derp</strain>
    </source>
</reference>
<gene>
    <name evidence="1" type="ORF">DERP_001925</name>
</gene>
<comment type="caution">
    <text evidence="1">The sequence shown here is derived from an EMBL/GenBank/DDBJ whole genome shotgun (WGS) entry which is preliminary data.</text>
</comment>
<protein>
    <submittedName>
        <fullName evidence="1">Uncharacterized protein</fullName>
    </submittedName>
</protein>
<reference evidence="1 2" key="2">
    <citation type="journal article" date="2022" name="Mol. Biol. Evol.">
        <title>Comparative Genomics Reveals Insights into the Divergent Evolution of Astigmatic Mites and Household Pest Adaptations.</title>
        <authorList>
            <person name="Xiong Q."/>
            <person name="Wan A.T."/>
            <person name="Liu X."/>
            <person name="Fung C.S."/>
            <person name="Xiao X."/>
            <person name="Malainual N."/>
            <person name="Hou J."/>
            <person name="Wang L."/>
            <person name="Wang M."/>
            <person name="Yang K.Y."/>
            <person name="Cui Y."/>
            <person name="Leung E.L."/>
            <person name="Nong W."/>
            <person name="Shin S.K."/>
            <person name="Au S.W."/>
            <person name="Jeong K.Y."/>
            <person name="Chew F.T."/>
            <person name="Hui J.H."/>
            <person name="Leung T.F."/>
            <person name="Tungtrongchitr A."/>
            <person name="Zhong N."/>
            <person name="Liu Z."/>
            <person name="Tsui S.K."/>
        </authorList>
    </citation>
    <scope>NUCLEOTIDE SEQUENCE [LARGE SCALE GENOMIC DNA]</scope>
    <source>
        <strain evidence="1">Derp</strain>
    </source>
</reference>
<dbReference type="EMBL" id="NJHN03000054">
    <property type="protein sequence ID" value="KAH9420090.1"/>
    <property type="molecule type" value="Genomic_DNA"/>
</dbReference>
<proteinExistence type="predicted"/>
<evidence type="ECO:0000313" key="1">
    <source>
        <dbReference type="EMBL" id="KAH9420090.1"/>
    </source>
</evidence>
<sequence>MTEFDIVDFLNLKQNLINNKNTVHLDKCFLVLLAKSSTMFILDKKWMSNQSFNDHFDDDQ</sequence>
<accession>A0ABQ8JCA8</accession>
<keyword evidence="2" id="KW-1185">Reference proteome</keyword>
<evidence type="ECO:0000313" key="2">
    <source>
        <dbReference type="Proteomes" id="UP000887458"/>
    </source>
</evidence>